<evidence type="ECO:0000313" key="6">
    <source>
        <dbReference type="EMBL" id="SHF47309.1"/>
    </source>
</evidence>
<dbReference type="PANTHER" id="PTHR42711:SF5">
    <property type="entry name" value="ABC TRANSPORTER ATP-BINDING PROTEIN NATA"/>
    <property type="match status" value="1"/>
</dbReference>
<dbReference type="InterPro" id="IPR003439">
    <property type="entry name" value="ABC_transporter-like_ATP-bd"/>
</dbReference>
<evidence type="ECO:0000256" key="3">
    <source>
        <dbReference type="ARBA" id="ARBA00022741"/>
    </source>
</evidence>
<keyword evidence="2" id="KW-0813">Transport</keyword>
<dbReference type="Pfam" id="PF00005">
    <property type="entry name" value="ABC_tran"/>
    <property type="match status" value="1"/>
</dbReference>
<sequence length="349" mass="39362">MRDTRRILQVMVSYLHLSSLSIAKKEERKYSTEKAIGKGDGGMEEIIKVEHLKKYFQRIKAVDDISFAVEKGELFGFLGVNGAGKSTTIRMLCTLSAPTEGRVTVEGLELGRDNEEIKRRIGVVYQNNCLDNLLTVKENLAIRGALYEGDKRKLRKNLDTVCEVLELGEVLKQPFGKLSGGQQRRCELARALLHTPDILFLDEPTTGLDPSARRSVWSIIHTLQKEMKMTVFLTTHYMEEAAKADHIAMIDRGHLVQYGTPFSLKERFAKDKLRLFPREGAVQKILMDLDRLQIRYQQKEGLITVPIASTMSALPIVENYQGMLLGFEVVQGTMDDVFLHAAGEEAVYA</sequence>
<feature type="domain" description="ABC transporter" evidence="5">
    <location>
        <begin position="47"/>
        <end position="277"/>
    </location>
</feature>
<name>A0A1M5BXX5_9CLOT</name>
<evidence type="ECO:0000256" key="1">
    <source>
        <dbReference type="ARBA" id="ARBA00005417"/>
    </source>
</evidence>
<dbReference type="AlphaFoldDB" id="A0A1M5BXX5"/>
<dbReference type="STRING" id="1122155.SAMN02745158_03871"/>
<organism evidence="6 7">
    <name type="scientific">Lactonifactor longoviformis DSM 17459</name>
    <dbReference type="NCBI Taxonomy" id="1122155"/>
    <lineage>
        <taxon>Bacteria</taxon>
        <taxon>Bacillati</taxon>
        <taxon>Bacillota</taxon>
        <taxon>Clostridia</taxon>
        <taxon>Eubacteriales</taxon>
        <taxon>Clostridiaceae</taxon>
        <taxon>Lactonifactor</taxon>
    </lineage>
</organism>
<dbReference type="PANTHER" id="PTHR42711">
    <property type="entry name" value="ABC TRANSPORTER ATP-BINDING PROTEIN"/>
    <property type="match status" value="1"/>
</dbReference>
<evidence type="ECO:0000256" key="4">
    <source>
        <dbReference type="ARBA" id="ARBA00022840"/>
    </source>
</evidence>
<dbReference type="InterPro" id="IPR027417">
    <property type="entry name" value="P-loop_NTPase"/>
</dbReference>
<dbReference type="GO" id="GO:0005524">
    <property type="term" value="F:ATP binding"/>
    <property type="evidence" value="ECO:0007669"/>
    <property type="project" value="UniProtKB-KW"/>
</dbReference>
<comment type="similarity">
    <text evidence="1">Belongs to the ABC transporter superfamily.</text>
</comment>
<dbReference type="InterPro" id="IPR003593">
    <property type="entry name" value="AAA+_ATPase"/>
</dbReference>
<accession>A0A1M5BXX5</accession>
<dbReference type="Proteomes" id="UP000184245">
    <property type="component" value="Unassembled WGS sequence"/>
</dbReference>
<proteinExistence type="inferred from homology"/>
<protein>
    <submittedName>
        <fullName evidence="6">Multidrug/hemolysin transport system ATP-binding protein</fullName>
    </submittedName>
</protein>
<evidence type="ECO:0000256" key="2">
    <source>
        <dbReference type="ARBA" id="ARBA00022448"/>
    </source>
</evidence>
<dbReference type="Gene3D" id="3.40.50.300">
    <property type="entry name" value="P-loop containing nucleotide triphosphate hydrolases"/>
    <property type="match status" value="1"/>
</dbReference>
<dbReference type="PROSITE" id="PS50893">
    <property type="entry name" value="ABC_TRANSPORTER_2"/>
    <property type="match status" value="1"/>
</dbReference>
<evidence type="ECO:0000259" key="5">
    <source>
        <dbReference type="PROSITE" id="PS50893"/>
    </source>
</evidence>
<gene>
    <name evidence="6" type="ORF">SAMN02745158_03871</name>
</gene>
<dbReference type="SMART" id="SM00382">
    <property type="entry name" value="AAA"/>
    <property type="match status" value="1"/>
</dbReference>
<keyword evidence="4 6" id="KW-0067">ATP-binding</keyword>
<keyword evidence="3" id="KW-0547">Nucleotide-binding</keyword>
<dbReference type="InterPro" id="IPR050763">
    <property type="entry name" value="ABC_transporter_ATP-binding"/>
</dbReference>
<dbReference type="EMBL" id="FQVI01000031">
    <property type="protein sequence ID" value="SHF47309.1"/>
    <property type="molecule type" value="Genomic_DNA"/>
</dbReference>
<evidence type="ECO:0000313" key="7">
    <source>
        <dbReference type="Proteomes" id="UP000184245"/>
    </source>
</evidence>
<reference evidence="6 7" key="1">
    <citation type="submission" date="2016-11" db="EMBL/GenBank/DDBJ databases">
        <authorList>
            <person name="Jaros S."/>
            <person name="Januszkiewicz K."/>
            <person name="Wedrychowicz H."/>
        </authorList>
    </citation>
    <scope>NUCLEOTIDE SEQUENCE [LARGE SCALE GENOMIC DNA]</scope>
    <source>
        <strain evidence="6 7">DSM 17459</strain>
    </source>
</reference>
<dbReference type="GO" id="GO:0016887">
    <property type="term" value="F:ATP hydrolysis activity"/>
    <property type="evidence" value="ECO:0007669"/>
    <property type="project" value="InterPro"/>
</dbReference>
<dbReference type="SUPFAM" id="SSF52540">
    <property type="entry name" value="P-loop containing nucleoside triphosphate hydrolases"/>
    <property type="match status" value="1"/>
</dbReference>
<keyword evidence="7" id="KW-1185">Reference proteome</keyword>